<evidence type="ECO:0000313" key="3">
    <source>
        <dbReference type="Proteomes" id="UP000579812"/>
    </source>
</evidence>
<dbReference type="EMBL" id="JAAMOB010000018">
    <property type="protein sequence ID" value="KAF4101736.1"/>
    <property type="molecule type" value="Genomic_DNA"/>
</dbReference>
<sequence>MQQDTLSNTEVPLKAIQNCPSLLKSPSILLSLGALSANVQYSPNQCSGVEEESVTPQLSPAKAISVPPDQEDLSGPSSRETGWEEIQRRGAFCMVVCSLSAGGLGVSECAFTGLAPRGDE</sequence>
<comment type="caution">
    <text evidence="2">The sequence shown here is derived from an EMBL/GenBank/DDBJ whole genome shotgun (WGS) entry which is preliminary data.</text>
</comment>
<dbReference type="Proteomes" id="UP000579812">
    <property type="component" value="Unassembled WGS sequence"/>
</dbReference>
<reference evidence="2 3" key="1">
    <citation type="submission" date="2020-04" db="EMBL/GenBank/DDBJ databases">
        <title>Chromosome-level genome assembly of a cyprinid fish Onychostoma macrolepis by integration of Nanopore Sequencing, Bionano and Hi-C technology.</title>
        <authorList>
            <person name="Wang D."/>
        </authorList>
    </citation>
    <scope>NUCLEOTIDE SEQUENCE [LARGE SCALE GENOMIC DNA]</scope>
    <source>
        <strain evidence="2">SWU-2019</strain>
        <tissue evidence="2">Muscle</tissue>
    </source>
</reference>
<keyword evidence="3" id="KW-1185">Reference proteome</keyword>
<name>A0A7J6C3F3_9TELE</name>
<dbReference type="AlphaFoldDB" id="A0A7J6C3F3"/>
<protein>
    <submittedName>
        <fullName evidence="2">Uncharacterized protein</fullName>
    </submittedName>
</protein>
<accession>A0A7J6C3F3</accession>
<feature type="region of interest" description="Disordered" evidence="1">
    <location>
        <begin position="46"/>
        <end position="81"/>
    </location>
</feature>
<organism evidence="2 3">
    <name type="scientific">Onychostoma macrolepis</name>
    <dbReference type="NCBI Taxonomy" id="369639"/>
    <lineage>
        <taxon>Eukaryota</taxon>
        <taxon>Metazoa</taxon>
        <taxon>Chordata</taxon>
        <taxon>Craniata</taxon>
        <taxon>Vertebrata</taxon>
        <taxon>Euteleostomi</taxon>
        <taxon>Actinopterygii</taxon>
        <taxon>Neopterygii</taxon>
        <taxon>Teleostei</taxon>
        <taxon>Ostariophysi</taxon>
        <taxon>Cypriniformes</taxon>
        <taxon>Cyprinidae</taxon>
        <taxon>Acrossocheilinae</taxon>
        <taxon>Onychostoma</taxon>
    </lineage>
</organism>
<evidence type="ECO:0000313" key="2">
    <source>
        <dbReference type="EMBL" id="KAF4101736.1"/>
    </source>
</evidence>
<evidence type="ECO:0000256" key="1">
    <source>
        <dbReference type="SAM" id="MobiDB-lite"/>
    </source>
</evidence>
<proteinExistence type="predicted"/>
<gene>
    <name evidence="2" type="ORF">G5714_018168</name>
</gene>